<dbReference type="SUPFAM" id="SSF51445">
    <property type="entry name" value="(Trans)glycosidases"/>
    <property type="match status" value="1"/>
</dbReference>
<comment type="similarity">
    <text evidence="2">Belongs to the glycosyl hydrolase 20 family.</text>
</comment>
<dbReference type="PRINTS" id="PR00738">
    <property type="entry name" value="GLHYDRLASE20"/>
</dbReference>
<dbReference type="Pfam" id="PF00728">
    <property type="entry name" value="Glyco_hydro_20"/>
    <property type="match status" value="2"/>
</dbReference>
<dbReference type="InterPro" id="IPR015883">
    <property type="entry name" value="Glyco_hydro_20_cat"/>
</dbReference>
<accession>A0ABT5K952</accession>
<evidence type="ECO:0000256" key="4">
    <source>
        <dbReference type="ARBA" id="ARBA00022801"/>
    </source>
</evidence>
<evidence type="ECO:0000259" key="9">
    <source>
        <dbReference type="Pfam" id="PF02838"/>
    </source>
</evidence>
<dbReference type="EMBL" id="JAQQXT010000001">
    <property type="protein sequence ID" value="MDC8770458.1"/>
    <property type="molecule type" value="Genomic_DNA"/>
</dbReference>
<sequence length="780" mass="86192">MPWPQEISAQAGRLALARQIRIEVKGADLELPLRDWYRRLALQTGGTLQASADAAAQLIRIQVAQDGPRTPTATDDESYQLSITAEGIALQAASRFGALRGMETLLQLLHTDTSIEDVGQGRGKVWLPLLTIQDSPRFRWRGLLLDSVRHFLPLEDIKRQLDGMAAAKLNVFHWHLSDDQGWRYGSQAFPKLQELASDGLFYSPAQMRELVAYAAERGIRVLPELGFPGHASALAVAYPELISAAGPFQMQRQWGVHLPTLDPSKPAVYDFLDRLVGELAQIFPDQYLHIGGDEVDPAQWLASPSIRAYMATHGLPDPQALQAHFNQKLEQILTKHGRRMVGWDEIFHPALPRSIMVQSWRGQDSLAATLQQGYPGILSTGFYLDQPHSSAFHYRNEPLPAALDVDDQLAAGEQIQTWSFQMARLKGPGLAGSFSLIQDRSGGWRGFIDFDGRARRSLRHIAWRSGTGLSFTLDTWMGEFTPAVQLDGPQLSGYVLIGNVRYPVRGERLAAAPAGIAPRRLDAQQAQHLWGGEAALWTENVNAQILDLKLWPRLFAVAERLWSGKNLRDEADMYRRLVGVDAWASLSVGLQQHQQAAQLLTQVAGSDQIAPLQSLAEAVEAGQYYARQHAKFLKGDYHQFERLDRFADALPPESATVREMDAAVSLLLANPSEGPALAQLQAILSRWQRNDAALRALIKSRPALAELAPVAADVGDLAELGLDLLQRLIQRRPLSDAEASQAQALLARAAQMRDEVVIRAVYPLERLLMGLMALGGVATK</sequence>
<dbReference type="EC" id="3.2.1.52" evidence="3"/>
<evidence type="ECO:0000313" key="10">
    <source>
        <dbReference type="EMBL" id="MDC8770458.1"/>
    </source>
</evidence>
<name>A0ABT5K952_9BURK</name>
<feature type="domain" description="Beta-hexosaminidase bacterial type N-terminal" evidence="9">
    <location>
        <begin position="2"/>
        <end position="134"/>
    </location>
</feature>
<evidence type="ECO:0000256" key="3">
    <source>
        <dbReference type="ARBA" id="ARBA00012663"/>
    </source>
</evidence>
<keyword evidence="5" id="KW-0326">Glycosidase</keyword>
<dbReference type="InterPro" id="IPR025705">
    <property type="entry name" value="Beta_hexosaminidase_sua/sub"/>
</dbReference>
<dbReference type="Gene3D" id="3.30.379.10">
    <property type="entry name" value="Chitobiase/beta-hexosaminidase domain 2-like"/>
    <property type="match status" value="1"/>
</dbReference>
<keyword evidence="11" id="KW-1185">Reference proteome</keyword>
<dbReference type="Proteomes" id="UP001221189">
    <property type="component" value="Unassembled WGS sequence"/>
</dbReference>
<evidence type="ECO:0000256" key="7">
    <source>
        <dbReference type="ARBA" id="ARBA00033000"/>
    </source>
</evidence>
<dbReference type="InterPro" id="IPR029018">
    <property type="entry name" value="Hex-like_dom2"/>
</dbReference>
<evidence type="ECO:0000256" key="2">
    <source>
        <dbReference type="ARBA" id="ARBA00006285"/>
    </source>
</evidence>
<evidence type="ECO:0000259" key="8">
    <source>
        <dbReference type="Pfam" id="PF00728"/>
    </source>
</evidence>
<comment type="catalytic activity">
    <reaction evidence="1">
        <text>Hydrolysis of terminal non-reducing N-acetyl-D-hexosamine residues in N-acetyl-beta-D-hexosaminides.</text>
        <dbReference type="EC" id="3.2.1.52"/>
    </reaction>
</comment>
<feature type="domain" description="Glycoside hydrolase family 20 catalytic" evidence="8">
    <location>
        <begin position="138"/>
        <end position="392"/>
    </location>
</feature>
<dbReference type="PANTHER" id="PTHR22600:SF57">
    <property type="entry name" value="BETA-N-ACETYLHEXOSAMINIDASE"/>
    <property type="match status" value="1"/>
</dbReference>
<dbReference type="Pfam" id="PF02838">
    <property type="entry name" value="Glyco_hydro_20b"/>
    <property type="match status" value="1"/>
</dbReference>
<dbReference type="PANTHER" id="PTHR22600">
    <property type="entry name" value="BETA-HEXOSAMINIDASE"/>
    <property type="match status" value="1"/>
</dbReference>
<dbReference type="Gene3D" id="3.20.20.80">
    <property type="entry name" value="Glycosidases"/>
    <property type="match status" value="2"/>
</dbReference>
<evidence type="ECO:0000256" key="6">
    <source>
        <dbReference type="ARBA" id="ARBA00030512"/>
    </source>
</evidence>
<evidence type="ECO:0000256" key="1">
    <source>
        <dbReference type="ARBA" id="ARBA00001231"/>
    </source>
</evidence>
<reference evidence="10 11" key="1">
    <citation type="submission" date="2022-10" db="EMBL/GenBank/DDBJ databases">
        <title>Paucibacter sp. hw1 Genome sequencing.</title>
        <authorList>
            <person name="Park S."/>
        </authorList>
    </citation>
    <scope>NUCLEOTIDE SEQUENCE [LARGE SCALE GENOMIC DNA]</scope>
    <source>
        <strain evidence="11">hw1</strain>
    </source>
</reference>
<dbReference type="InterPro" id="IPR017853">
    <property type="entry name" value="GH"/>
</dbReference>
<dbReference type="InterPro" id="IPR015882">
    <property type="entry name" value="HEX_bac_N"/>
</dbReference>
<comment type="caution">
    <text evidence="10">The sequence shown here is derived from an EMBL/GenBank/DDBJ whole genome shotgun (WGS) entry which is preliminary data.</text>
</comment>
<protein>
    <recommendedName>
        <fullName evidence="3">beta-N-acetylhexosaminidase</fullName>
        <ecNumber evidence="3">3.2.1.52</ecNumber>
    </recommendedName>
    <alternativeName>
        <fullName evidence="6">Beta-N-acetylhexosaminidase</fullName>
    </alternativeName>
    <alternativeName>
        <fullName evidence="7">N-acetyl-beta-glucosaminidase</fullName>
    </alternativeName>
</protein>
<dbReference type="SUPFAM" id="SSF55545">
    <property type="entry name" value="beta-N-acetylhexosaminidase-like domain"/>
    <property type="match status" value="1"/>
</dbReference>
<feature type="domain" description="Glycoside hydrolase family 20 catalytic" evidence="8">
    <location>
        <begin position="521"/>
        <end position="564"/>
    </location>
</feature>
<organism evidence="10 11">
    <name type="scientific">Roseateles albus</name>
    <dbReference type="NCBI Taxonomy" id="2987525"/>
    <lineage>
        <taxon>Bacteria</taxon>
        <taxon>Pseudomonadati</taxon>
        <taxon>Pseudomonadota</taxon>
        <taxon>Betaproteobacteria</taxon>
        <taxon>Burkholderiales</taxon>
        <taxon>Sphaerotilaceae</taxon>
        <taxon>Roseateles</taxon>
    </lineage>
</organism>
<evidence type="ECO:0000256" key="5">
    <source>
        <dbReference type="ARBA" id="ARBA00023295"/>
    </source>
</evidence>
<proteinExistence type="inferred from homology"/>
<evidence type="ECO:0000313" key="11">
    <source>
        <dbReference type="Proteomes" id="UP001221189"/>
    </source>
</evidence>
<keyword evidence="4" id="KW-0378">Hydrolase</keyword>
<gene>
    <name evidence="10" type="ORF">PRZ03_02655</name>
</gene>